<accession>A0A0F0LA88</accession>
<gene>
    <name evidence="1" type="ORF">RS83_01611</name>
</gene>
<evidence type="ECO:0000313" key="1">
    <source>
        <dbReference type="EMBL" id="KJL29594.1"/>
    </source>
</evidence>
<dbReference type="EMBL" id="JYIW01000023">
    <property type="protein sequence ID" value="KJL29594.1"/>
    <property type="molecule type" value="Genomic_DNA"/>
</dbReference>
<sequence>MIAMATVPAVVTMAAVTVWCSGVVAHRRVVMIHRSRSRVTIVRGVIGVFVGLAHRNSLLNAPGASRKPSDATQTLLVARV</sequence>
<proteinExistence type="predicted"/>
<name>A0A0F0LA88_9MICO</name>
<comment type="caution">
    <text evidence="1">The sequence shown here is derived from an EMBL/GenBank/DDBJ whole genome shotgun (WGS) entry which is preliminary data.</text>
</comment>
<reference evidence="1 2" key="1">
    <citation type="submission" date="2015-02" db="EMBL/GenBank/DDBJ databases">
        <title>Draft genome sequences of ten Microbacterium spp. with emphasis on heavy metal contaminated environments.</title>
        <authorList>
            <person name="Corretto E."/>
        </authorList>
    </citation>
    <scope>NUCLEOTIDE SEQUENCE [LARGE SCALE GENOMIC DNA]</scope>
    <source>
        <strain evidence="1 2">BEL4b</strain>
    </source>
</reference>
<dbReference type="Proteomes" id="UP000033640">
    <property type="component" value="Unassembled WGS sequence"/>
</dbReference>
<dbReference type="AlphaFoldDB" id="A0A0F0LA88"/>
<evidence type="ECO:0000313" key="2">
    <source>
        <dbReference type="Proteomes" id="UP000033640"/>
    </source>
</evidence>
<protein>
    <submittedName>
        <fullName evidence="1">Uncharacterized protein</fullName>
    </submittedName>
</protein>
<organism evidence="1 2">
    <name type="scientific">Microbacterium oxydans</name>
    <dbReference type="NCBI Taxonomy" id="82380"/>
    <lineage>
        <taxon>Bacteria</taxon>
        <taxon>Bacillati</taxon>
        <taxon>Actinomycetota</taxon>
        <taxon>Actinomycetes</taxon>
        <taxon>Micrococcales</taxon>
        <taxon>Microbacteriaceae</taxon>
        <taxon>Microbacterium</taxon>
    </lineage>
</organism>